<dbReference type="AlphaFoldDB" id="A0AAV3S7B7"/>
<gene>
    <name evidence="2" type="ORF">GCM10009066_15590</name>
</gene>
<evidence type="ECO:0000313" key="2">
    <source>
        <dbReference type="EMBL" id="GAA0302403.1"/>
    </source>
</evidence>
<dbReference type="InterPro" id="IPR000182">
    <property type="entry name" value="GNAT_dom"/>
</dbReference>
<dbReference type="InterPro" id="IPR016181">
    <property type="entry name" value="Acyl_CoA_acyltransferase"/>
</dbReference>
<name>A0AAV3S7B7_9EURY</name>
<evidence type="ECO:0000313" key="3">
    <source>
        <dbReference type="Proteomes" id="UP001500837"/>
    </source>
</evidence>
<comment type="caution">
    <text evidence="2">The sequence shown here is derived from an EMBL/GenBank/DDBJ whole genome shotgun (WGS) entry which is preliminary data.</text>
</comment>
<organism evidence="2 3">
    <name type="scientific">Halarchaeum salinum</name>
    <dbReference type="NCBI Taxonomy" id="489912"/>
    <lineage>
        <taxon>Archaea</taxon>
        <taxon>Methanobacteriati</taxon>
        <taxon>Methanobacteriota</taxon>
        <taxon>Stenosarchaea group</taxon>
        <taxon>Halobacteria</taxon>
        <taxon>Halobacteriales</taxon>
        <taxon>Halobacteriaceae</taxon>
    </lineage>
</organism>
<evidence type="ECO:0000259" key="1">
    <source>
        <dbReference type="Pfam" id="PF00583"/>
    </source>
</evidence>
<accession>A0AAV3S7B7</accession>
<sequence>MEFALLGRPPNAPRLRLDWRRFSYAGKFVTGDAGKAVAVADGMHEREGWPPDAREREAEGVLGAVSFSPHRTDPDTVVLRYVTVRDDRRGEEIGVRLCAFAAERLLADGYARVRIDVNNPYAYEALHKAGFGYTGERAGLAELVLERPCDARAEHYADGLDTYRERDLSDGEAAFLAARDGPPAVVAAPDGEGER</sequence>
<feature type="domain" description="N-acetyltransferase" evidence="1">
    <location>
        <begin position="59"/>
        <end position="131"/>
    </location>
</feature>
<dbReference type="EMBL" id="BAAABL010000044">
    <property type="protein sequence ID" value="GAA0302403.1"/>
    <property type="molecule type" value="Genomic_DNA"/>
</dbReference>
<dbReference type="RefSeq" id="WP_211311930.1">
    <property type="nucleotide sequence ID" value="NZ_BAAABL010000044.1"/>
</dbReference>
<dbReference type="Proteomes" id="UP001500837">
    <property type="component" value="Unassembled WGS sequence"/>
</dbReference>
<dbReference type="GO" id="GO:0016747">
    <property type="term" value="F:acyltransferase activity, transferring groups other than amino-acyl groups"/>
    <property type="evidence" value="ECO:0007669"/>
    <property type="project" value="InterPro"/>
</dbReference>
<dbReference type="Gene3D" id="3.40.630.30">
    <property type="match status" value="1"/>
</dbReference>
<keyword evidence="3" id="KW-1185">Reference proteome</keyword>
<protein>
    <submittedName>
        <fullName evidence="2">GNAT family N-acetyltransferase</fullName>
    </submittedName>
</protein>
<dbReference type="SUPFAM" id="SSF55729">
    <property type="entry name" value="Acyl-CoA N-acyltransferases (Nat)"/>
    <property type="match status" value="1"/>
</dbReference>
<dbReference type="Pfam" id="PF00583">
    <property type="entry name" value="Acetyltransf_1"/>
    <property type="match status" value="1"/>
</dbReference>
<proteinExistence type="predicted"/>
<reference evidence="2 3" key="1">
    <citation type="journal article" date="2019" name="Int. J. Syst. Evol. Microbiol.">
        <title>The Global Catalogue of Microorganisms (GCM) 10K type strain sequencing project: providing services to taxonomists for standard genome sequencing and annotation.</title>
        <authorList>
            <consortium name="The Broad Institute Genomics Platform"/>
            <consortium name="The Broad Institute Genome Sequencing Center for Infectious Disease"/>
            <person name="Wu L."/>
            <person name="Ma J."/>
        </authorList>
    </citation>
    <scope>NUCLEOTIDE SEQUENCE [LARGE SCALE GENOMIC DNA]</scope>
    <source>
        <strain evidence="2 3">JCM 16330</strain>
    </source>
</reference>